<keyword evidence="3" id="KW-0732">Signal</keyword>
<evidence type="ECO:0000256" key="2">
    <source>
        <dbReference type="SAM" id="Phobius"/>
    </source>
</evidence>
<sequence>MTVPLLIYLFSFWLCQVIATEEGRCYKDLRNGKTKWHCCDNREEKDGRCTECLDGYKSDEGEPCHPCIDGNYGRKCGEVCRCLGYQICDHIKGCLNYSGSVTVLSNNSTYTETGTVPGTETETESMERIFNTEMMIVIIICTGIITLAILICMVWFRYHVKKKRESNASHLVGKEKEDVFISNGIYDYIEESEIREMKIQTTTPHAVKEKRKSNESFNSNDTNVLLEDEYLNPYQPIVPVQDIHGYCGKEIVQGILSDGNLDDNVKVEETETADKCPSQDYIPKEQEPRN</sequence>
<keyword evidence="2" id="KW-1133">Transmembrane helix</keyword>
<proteinExistence type="predicted"/>
<feature type="region of interest" description="Disordered" evidence="1">
    <location>
        <begin position="269"/>
        <end position="290"/>
    </location>
</feature>
<reference evidence="4 5" key="1">
    <citation type="submission" date="2020-06" db="EMBL/GenBank/DDBJ databases">
        <authorList>
            <person name="Li R."/>
            <person name="Bekaert M."/>
        </authorList>
    </citation>
    <scope>NUCLEOTIDE SEQUENCE [LARGE SCALE GENOMIC DNA]</scope>
    <source>
        <strain evidence="5">wild</strain>
    </source>
</reference>
<keyword evidence="2" id="KW-0812">Transmembrane</keyword>
<evidence type="ECO:0000256" key="1">
    <source>
        <dbReference type="SAM" id="MobiDB-lite"/>
    </source>
</evidence>
<feature type="chain" id="PRO_5026707530" description="MEGF10_11" evidence="3">
    <location>
        <begin position="20"/>
        <end position="290"/>
    </location>
</feature>
<name>A0A6J8EAQ7_MYTCO</name>
<gene>
    <name evidence="4" type="ORF">MCOR_50006</name>
</gene>
<dbReference type="AlphaFoldDB" id="A0A6J8EAQ7"/>
<organism evidence="4 5">
    <name type="scientific">Mytilus coruscus</name>
    <name type="common">Sea mussel</name>
    <dbReference type="NCBI Taxonomy" id="42192"/>
    <lineage>
        <taxon>Eukaryota</taxon>
        <taxon>Metazoa</taxon>
        <taxon>Spiralia</taxon>
        <taxon>Lophotrochozoa</taxon>
        <taxon>Mollusca</taxon>
        <taxon>Bivalvia</taxon>
        <taxon>Autobranchia</taxon>
        <taxon>Pteriomorphia</taxon>
        <taxon>Mytilida</taxon>
        <taxon>Mytiloidea</taxon>
        <taxon>Mytilidae</taxon>
        <taxon>Mytilinae</taxon>
        <taxon>Mytilus</taxon>
    </lineage>
</organism>
<protein>
    <recommendedName>
        <fullName evidence="6">MEGF10_11</fullName>
    </recommendedName>
</protein>
<feature type="signal peptide" evidence="3">
    <location>
        <begin position="1"/>
        <end position="19"/>
    </location>
</feature>
<evidence type="ECO:0008006" key="6">
    <source>
        <dbReference type="Google" id="ProtNLM"/>
    </source>
</evidence>
<dbReference type="EMBL" id="CACVKT020008753">
    <property type="protein sequence ID" value="CAC5417510.1"/>
    <property type="molecule type" value="Genomic_DNA"/>
</dbReference>
<dbReference type="OrthoDB" id="10300982at2759"/>
<keyword evidence="2" id="KW-0472">Membrane</keyword>
<evidence type="ECO:0000313" key="5">
    <source>
        <dbReference type="Proteomes" id="UP000507470"/>
    </source>
</evidence>
<dbReference type="Proteomes" id="UP000507470">
    <property type="component" value="Unassembled WGS sequence"/>
</dbReference>
<keyword evidence="5" id="KW-1185">Reference proteome</keyword>
<feature type="transmembrane region" description="Helical" evidence="2">
    <location>
        <begin position="134"/>
        <end position="156"/>
    </location>
</feature>
<evidence type="ECO:0000313" key="4">
    <source>
        <dbReference type="EMBL" id="CAC5417510.1"/>
    </source>
</evidence>
<evidence type="ECO:0000256" key="3">
    <source>
        <dbReference type="SAM" id="SignalP"/>
    </source>
</evidence>
<accession>A0A6J8EAQ7</accession>